<keyword evidence="2" id="KW-1185">Reference proteome</keyword>
<name>A0ABW8VBM0_9PROT</name>
<evidence type="ECO:0000313" key="2">
    <source>
        <dbReference type="Proteomes" id="UP001628281"/>
    </source>
</evidence>
<dbReference type="RefSeq" id="WP_407824513.1">
    <property type="nucleotide sequence ID" value="NZ_JBJLSN010000021.1"/>
</dbReference>
<evidence type="ECO:0000313" key="1">
    <source>
        <dbReference type="EMBL" id="MFL7902620.1"/>
    </source>
</evidence>
<reference evidence="1 2" key="1">
    <citation type="submission" date="2024-11" db="EMBL/GenBank/DDBJ databases">
        <title>Draft genome sequences of two bacteria associated to sugarcane roots in Colombia.</title>
        <authorList>
            <person name="Pardo-Diaz S."/>
            <person name="Masmela-Mendoza J."/>
            <person name="Delgadillo-Duran P."/>
            <person name="Bautista E.J."/>
            <person name="Rojas-Tapias D.F."/>
        </authorList>
    </citation>
    <scope>NUCLEOTIDE SEQUENCE [LARGE SCALE GENOMIC DNA]</scope>
    <source>
        <strain evidence="1 2">Ap18</strain>
    </source>
</reference>
<dbReference type="EMBL" id="JBJLSN010000021">
    <property type="protein sequence ID" value="MFL7902620.1"/>
    <property type="molecule type" value="Genomic_DNA"/>
</dbReference>
<dbReference type="Gene3D" id="3.40.50.2000">
    <property type="entry name" value="Glycogen Phosphorylase B"/>
    <property type="match status" value="1"/>
</dbReference>
<dbReference type="Proteomes" id="UP001628281">
    <property type="component" value="Unassembled WGS sequence"/>
</dbReference>
<dbReference type="PANTHER" id="PTHR46401">
    <property type="entry name" value="GLYCOSYLTRANSFERASE WBBK-RELATED"/>
    <property type="match status" value="1"/>
</dbReference>
<accession>A0ABW8VBM0</accession>
<proteinExistence type="predicted"/>
<organism evidence="1 2">
    <name type="scientific">Azospirillum argentinense</name>
    <dbReference type="NCBI Taxonomy" id="2970906"/>
    <lineage>
        <taxon>Bacteria</taxon>
        <taxon>Pseudomonadati</taxon>
        <taxon>Pseudomonadota</taxon>
        <taxon>Alphaproteobacteria</taxon>
        <taxon>Rhodospirillales</taxon>
        <taxon>Azospirillaceae</taxon>
        <taxon>Azospirillum</taxon>
    </lineage>
</organism>
<dbReference type="PANTHER" id="PTHR46401:SF8">
    <property type="entry name" value="BLL6006 PROTEIN"/>
    <property type="match status" value="1"/>
</dbReference>
<dbReference type="Pfam" id="PF13692">
    <property type="entry name" value="Glyco_trans_1_4"/>
    <property type="match status" value="1"/>
</dbReference>
<comment type="caution">
    <text evidence="1">The sequence shown here is derived from an EMBL/GenBank/DDBJ whole genome shotgun (WGS) entry which is preliminary data.</text>
</comment>
<dbReference type="CDD" id="cd03809">
    <property type="entry name" value="GT4_MtfB-like"/>
    <property type="match status" value="1"/>
</dbReference>
<protein>
    <submittedName>
        <fullName evidence="1">Glycosyltransferase family 4 protein</fullName>
    </submittedName>
</protein>
<gene>
    <name evidence="1" type="ORF">ACJ41P_15920</name>
</gene>
<dbReference type="SUPFAM" id="SSF53756">
    <property type="entry name" value="UDP-Glycosyltransferase/glycogen phosphorylase"/>
    <property type="match status" value="1"/>
</dbReference>
<sequence>MSLLPDVKRPDLFIISYASEPWPEEVMATWQCPAVAAVLQIDGTLLYRRDESVAQRLISLPPANRHRFLEQSTDIIFPMFPADYSEGGPSPRQWLWIPDFQHRHRPEFFSEQELAFRNRTYAMAARRSGPLILSSHAARDDVRAFVPDHAARLYVWPFRSLARPLPYAKVEETRRRYGLPDRFLYIPNQFWVHKDHRTAFHALALLRARGTAIKLVCTGSPTDPRSRDHYRHLFEEAAVLGVADAIHHLGVIPHQDVIGLMQAATCVVQPSLSEGWNTAVEDSLALGLSIVASDLPVHREQLGKQGHLFRAGDPSALADVLSTSLDRSTAAWPNADYDALRRDCAYGFLQIIDTERALSGPQDIIGIEPWQA</sequence>